<dbReference type="EMBL" id="DAAMHJ010000005">
    <property type="protein sequence ID" value="HAC6675819.1"/>
    <property type="molecule type" value="Genomic_DNA"/>
</dbReference>
<dbReference type="GO" id="GO:0043565">
    <property type="term" value="F:sequence-specific DNA binding"/>
    <property type="evidence" value="ECO:0007669"/>
    <property type="project" value="UniProtKB-ARBA"/>
</dbReference>
<sequence length="124" mass="14444">MSREDPQLRIRLPVELKEIIEASSKKNNRSMNAEIVTLLELAIRVCRDFGPEDGPIVQQFKERLDAIGRKNDKIEQEKLIPQLLEIIERQKKQVDKLIGMVERSTPLSEEYKKKYLGDDNKKPT</sequence>
<comment type="caution">
    <text evidence="2">The sequence shown here is derived from an EMBL/GenBank/DDBJ whole genome shotgun (WGS) entry which is preliminary data.</text>
</comment>
<accession>A0A702B8A7</accession>
<dbReference type="InterPro" id="IPR010985">
    <property type="entry name" value="Ribbon_hlx_hlx"/>
</dbReference>
<feature type="domain" description="Arc-like DNA binding" evidence="1">
    <location>
        <begin position="2"/>
        <end position="40"/>
    </location>
</feature>
<keyword evidence="2" id="KW-0238">DNA-binding</keyword>
<evidence type="ECO:0000313" key="2">
    <source>
        <dbReference type="EMBL" id="HAC6675819.1"/>
    </source>
</evidence>
<dbReference type="InterPro" id="IPR013321">
    <property type="entry name" value="Arc_rbn_hlx_hlx"/>
</dbReference>
<protein>
    <submittedName>
        <fullName evidence="2">Arc family DNA-binding protein</fullName>
    </submittedName>
</protein>
<dbReference type="GO" id="GO:0006355">
    <property type="term" value="P:regulation of DNA-templated transcription"/>
    <property type="evidence" value="ECO:0007669"/>
    <property type="project" value="InterPro"/>
</dbReference>
<reference evidence="2" key="2">
    <citation type="submission" date="2018-07" db="EMBL/GenBank/DDBJ databases">
        <authorList>
            <consortium name="NCBI Pathogen Detection Project"/>
        </authorList>
    </citation>
    <scope>NUCLEOTIDE SEQUENCE</scope>
    <source>
        <strain evidence="2">M138</strain>
    </source>
</reference>
<dbReference type="InterPro" id="IPR005569">
    <property type="entry name" value="Arc_DNA-bd_dom"/>
</dbReference>
<organism evidence="2">
    <name type="scientific">Salmonella enterica subsp. enterica serovar Eastbourne</name>
    <dbReference type="NCBI Taxonomy" id="486993"/>
    <lineage>
        <taxon>Bacteria</taxon>
        <taxon>Pseudomonadati</taxon>
        <taxon>Pseudomonadota</taxon>
        <taxon>Gammaproteobacteria</taxon>
        <taxon>Enterobacterales</taxon>
        <taxon>Enterobacteriaceae</taxon>
        <taxon>Salmonella</taxon>
    </lineage>
</organism>
<proteinExistence type="predicted"/>
<dbReference type="SUPFAM" id="SSF47598">
    <property type="entry name" value="Ribbon-helix-helix"/>
    <property type="match status" value="1"/>
</dbReference>
<dbReference type="Pfam" id="PF03869">
    <property type="entry name" value="Arc"/>
    <property type="match status" value="1"/>
</dbReference>
<dbReference type="Gene3D" id="1.10.1220.10">
    <property type="entry name" value="Met repressor-like"/>
    <property type="match status" value="1"/>
</dbReference>
<evidence type="ECO:0000259" key="1">
    <source>
        <dbReference type="Pfam" id="PF03869"/>
    </source>
</evidence>
<dbReference type="AlphaFoldDB" id="A0A702B8A7"/>
<gene>
    <name evidence="2" type="ORF">G0D12_08740</name>
</gene>
<reference evidence="2" key="1">
    <citation type="journal article" date="2018" name="Genome Biol.">
        <title>SKESA: strategic k-mer extension for scrupulous assemblies.</title>
        <authorList>
            <person name="Souvorov A."/>
            <person name="Agarwala R."/>
            <person name="Lipman D.J."/>
        </authorList>
    </citation>
    <scope>NUCLEOTIDE SEQUENCE</scope>
    <source>
        <strain evidence="2">M138</strain>
    </source>
</reference>
<name>A0A702B8A7_SALET</name>